<dbReference type="RefSeq" id="WP_213167008.1">
    <property type="nucleotide sequence ID" value="NZ_CP058559.1"/>
</dbReference>
<organism evidence="2 3">
    <name type="scientific">Alkalicella caledoniensis</name>
    <dbReference type="NCBI Taxonomy" id="2731377"/>
    <lineage>
        <taxon>Bacteria</taxon>
        <taxon>Bacillati</taxon>
        <taxon>Bacillota</taxon>
        <taxon>Clostridia</taxon>
        <taxon>Eubacteriales</taxon>
        <taxon>Proteinivoracaceae</taxon>
        <taxon>Alkalicella</taxon>
    </lineage>
</organism>
<sequence>MKVKLKTSLSGLDFSYKKGEEVELEDKKAKEWIEAGVATEVKGKEQPKKASTTKPKTDG</sequence>
<dbReference type="KEGG" id="acae:HYG86_00350"/>
<keyword evidence="3" id="KW-1185">Reference proteome</keyword>
<evidence type="ECO:0000256" key="1">
    <source>
        <dbReference type="SAM" id="MobiDB-lite"/>
    </source>
</evidence>
<accession>A0A7G9W3S2</accession>
<evidence type="ECO:0000313" key="2">
    <source>
        <dbReference type="EMBL" id="QNO13334.1"/>
    </source>
</evidence>
<dbReference type="EMBL" id="CP058559">
    <property type="protein sequence ID" value="QNO13334.1"/>
    <property type="molecule type" value="Genomic_DNA"/>
</dbReference>
<feature type="compositionally biased region" description="Polar residues" evidence="1">
    <location>
        <begin position="49"/>
        <end position="59"/>
    </location>
</feature>
<reference evidence="2 3" key="1">
    <citation type="submission" date="2020-07" db="EMBL/GenBank/DDBJ databases">
        <title>Alkalicella. sp. LB2 genome.</title>
        <authorList>
            <person name="Postec A."/>
            <person name="Quemeneur M."/>
        </authorList>
    </citation>
    <scope>NUCLEOTIDE SEQUENCE [LARGE SCALE GENOMIC DNA]</scope>
    <source>
        <strain evidence="2 3">LB2</strain>
    </source>
</reference>
<proteinExistence type="predicted"/>
<dbReference type="Proteomes" id="UP000516160">
    <property type="component" value="Chromosome"/>
</dbReference>
<evidence type="ECO:0000313" key="3">
    <source>
        <dbReference type="Proteomes" id="UP000516160"/>
    </source>
</evidence>
<name>A0A7G9W3S2_ALKCA</name>
<dbReference type="AlphaFoldDB" id="A0A7G9W3S2"/>
<protein>
    <submittedName>
        <fullName evidence="2">Uncharacterized protein</fullName>
    </submittedName>
</protein>
<gene>
    <name evidence="2" type="ORF">HYG86_00350</name>
</gene>
<feature type="region of interest" description="Disordered" evidence="1">
    <location>
        <begin position="40"/>
        <end position="59"/>
    </location>
</feature>